<sequence length="236" mass="24885">MGEDVRVTRDARPRRAQGGVAAVGRASARRRRQVRGHRWALRSGAIATVLAAVVGMQTAGLLDWAGEQCRVWPRTEAGLTYCAVGQRLTGDYPDLVGVMINRGTPEERVAYVYGEELARADGSRVSGPEEAVAYTAALAERAHRGWELGLNACLGDRGAVTAEQAARACDLMHETGAGLAAVTAYLQGLDLGLDEDGARRLAIDAQAAANRLGGIRLVAYELDGVTVAGEYAVGGL</sequence>
<keyword evidence="1" id="KW-0812">Transmembrane</keyword>
<dbReference type="Proteomes" id="UP001430755">
    <property type="component" value="Unassembled WGS sequence"/>
</dbReference>
<keyword evidence="1" id="KW-0472">Membrane</keyword>
<evidence type="ECO:0000313" key="3">
    <source>
        <dbReference type="Proteomes" id="UP001430755"/>
    </source>
</evidence>
<keyword evidence="1" id="KW-1133">Transmembrane helix</keyword>
<keyword evidence="3" id="KW-1185">Reference proteome</keyword>
<proteinExistence type="predicted"/>
<evidence type="ECO:0008006" key="4">
    <source>
        <dbReference type="Google" id="ProtNLM"/>
    </source>
</evidence>
<name>A0ABS9WFI8_9ACTN</name>
<accession>A0ABS9WFI8</accession>
<comment type="caution">
    <text evidence="2">The sequence shown here is derived from an EMBL/GenBank/DDBJ whole genome shotgun (WGS) entry which is preliminary data.</text>
</comment>
<evidence type="ECO:0000256" key="1">
    <source>
        <dbReference type="SAM" id="Phobius"/>
    </source>
</evidence>
<feature type="transmembrane region" description="Helical" evidence="1">
    <location>
        <begin position="39"/>
        <end position="62"/>
    </location>
</feature>
<gene>
    <name evidence="2" type="ORF">LPT13_02625</name>
</gene>
<dbReference type="RefSeq" id="WP_242163217.1">
    <property type="nucleotide sequence ID" value="NZ_JAJMLW010000001.1"/>
</dbReference>
<dbReference type="EMBL" id="JAJMLW010000001">
    <property type="protein sequence ID" value="MCI2241247.1"/>
    <property type="molecule type" value="Genomic_DNA"/>
</dbReference>
<evidence type="ECO:0000313" key="2">
    <source>
        <dbReference type="EMBL" id="MCI2241247.1"/>
    </source>
</evidence>
<reference evidence="2" key="1">
    <citation type="submission" date="2021-11" db="EMBL/GenBank/DDBJ databases">
        <title>A Novel Adlercreutzia Species, isolated from a Allomyrina dichotoma larva feces.</title>
        <authorList>
            <person name="Suh M.K."/>
        </authorList>
    </citation>
    <scope>NUCLEOTIDE SEQUENCE</scope>
    <source>
        <strain evidence="2">JBNU-10</strain>
    </source>
</reference>
<protein>
    <recommendedName>
        <fullName evidence="4">Sel1 repeat family protein</fullName>
    </recommendedName>
</protein>
<organism evidence="2 3">
    <name type="scientific">Adlercreutzia faecimuris</name>
    <dbReference type="NCBI Taxonomy" id="2897341"/>
    <lineage>
        <taxon>Bacteria</taxon>
        <taxon>Bacillati</taxon>
        <taxon>Actinomycetota</taxon>
        <taxon>Coriobacteriia</taxon>
        <taxon>Eggerthellales</taxon>
        <taxon>Eggerthellaceae</taxon>
        <taxon>Adlercreutzia</taxon>
    </lineage>
</organism>